<dbReference type="Proteomes" id="UP000216451">
    <property type="component" value="Unassembled WGS sequence"/>
</dbReference>
<dbReference type="EMBL" id="MWXA01000005">
    <property type="protein sequence ID" value="OZG66775.1"/>
    <property type="molecule type" value="Genomic_DNA"/>
</dbReference>
<reference evidence="7 8" key="1">
    <citation type="journal article" date="2017" name="BMC Genomics">
        <title>Comparative genomic and phylogenomic analyses of the Bifidobacteriaceae family.</title>
        <authorList>
            <person name="Lugli G.A."/>
            <person name="Milani C."/>
            <person name="Turroni F."/>
            <person name="Duranti S."/>
            <person name="Mancabelli L."/>
            <person name="Mangifesta M."/>
            <person name="Ferrario C."/>
            <person name="Modesto M."/>
            <person name="Mattarelli P."/>
            <person name="Jiri K."/>
            <person name="van Sinderen D."/>
            <person name="Ventura M."/>
        </authorList>
    </citation>
    <scope>NUCLEOTIDE SEQUENCE [LARGE SCALE GENOMIC DNA]</scope>
    <source>
        <strain evidence="7 8">LMG 28769</strain>
    </source>
</reference>
<name>A0A261G6E6_9BIFI</name>
<dbReference type="InterPro" id="IPR003439">
    <property type="entry name" value="ABC_transporter-like_ATP-bd"/>
</dbReference>
<dbReference type="PANTHER" id="PTHR42734">
    <property type="entry name" value="METAL TRANSPORT SYSTEM ATP-BINDING PROTEIN TM_0124-RELATED"/>
    <property type="match status" value="1"/>
</dbReference>
<dbReference type="AlphaFoldDB" id="A0A261G6E6"/>
<keyword evidence="4" id="KW-0067">ATP-binding</keyword>
<dbReference type="GO" id="GO:0016887">
    <property type="term" value="F:ATP hydrolysis activity"/>
    <property type="evidence" value="ECO:0007669"/>
    <property type="project" value="InterPro"/>
</dbReference>
<feature type="region of interest" description="Disordered" evidence="5">
    <location>
        <begin position="1"/>
        <end position="24"/>
    </location>
</feature>
<comment type="caution">
    <text evidence="7">The sequence shown here is derived from an EMBL/GenBank/DDBJ whole genome shotgun (WGS) entry which is preliminary data.</text>
</comment>
<evidence type="ECO:0000313" key="8">
    <source>
        <dbReference type="Proteomes" id="UP000216451"/>
    </source>
</evidence>
<evidence type="ECO:0000313" key="7">
    <source>
        <dbReference type="EMBL" id="OZG66775.1"/>
    </source>
</evidence>
<dbReference type="InterPro" id="IPR003593">
    <property type="entry name" value="AAA+_ATPase"/>
</dbReference>
<keyword evidence="8" id="KW-1185">Reference proteome</keyword>
<evidence type="ECO:0000256" key="4">
    <source>
        <dbReference type="ARBA" id="ARBA00022840"/>
    </source>
</evidence>
<keyword evidence="3" id="KW-0547">Nucleotide-binding</keyword>
<gene>
    <name evidence="7" type="ORF">BAQU_0847</name>
</gene>
<dbReference type="PANTHER" id="PTHR42734:SF17">
    <property type="entry name" value="METAL TRANSPORT SYSTEM ATP-BINDING PROTEIN TM_0124-RELATED"/>
    <property type="match status" value="1"/>
</dbReference>
<evidence type="ECO:0000256" key="2">
    <source>
        <dbReference type="ARBA" id="ARBA00022448"/>
    </source>
</evidence>
<dbReference type="PROSITE" id="PS50893">
    <property type="entry name" value="ABC_TRANSPORTER_2"/>
    <property type="match status" value="1"/>
</dbReference>
<dbReference type="Pfam" id="PF00005">
    <property type="entry name" value="ABC_tran"/>
    <property type="match status" value="1"/>
</dbReference>
<sequence length="303" mass="32180">MMPQSMSLKNQDEGSVSTKATATSHERSVAFNGRSLLDVHGIHVEIGGTEILKGIDLSVAPGEFLGLIGSNGAGKTTLLRTILGDIEPSSGTVSIMGRKRAKAGMVGYVPQKIQLDPDLPIRAKDLVALGLDGQRFGIGIRSSHFWDQVEHAMRAVGAWEFADRPVGRLSGGQQQRVLIAAALVANPKLMLLDEPLANLDPANADDIVSLLNSIRTREGISIILSAHDINPLIDSLDKVVYLASGNAVVGKTDEVITTEVLSKLYCHPIEVLHAGGRVMVMAGDNAHAHAHDADPFGAKKAED</sequence>
<dbReference type="CDD" id="cd03235">
    <property type="entry name" value="ABC_Metallic_Cations"/>
    <property type="match status" value="1"/>
</dbReference>
<evidence type="ECO:0000256" key="5">
    <source>
        <dbReference type="SAM" id="MobiDB-lite"/>
    </source>
</evidence>
<dbReference type="InterPro" id="IPR027417">
    <property type="entry name" value="P-loop_NTPase"/>
</dbReference>
<proteinExistence type="inferred from homology"/>
<keyword evidence="2" id="KW-0813">Transport</keyword>
<dbReference type="SUPFAM" id="SSF52540">
    <property type="entry name" value="P-loop containing nucleoside triphosphate hydrolases"/>
    <property type="match status" value="1"/>
</dbReference>
<dbReference type="PROSITE" id="PS00211">
    <property type="entry name" value="ABC_TRANSPORTER_1"/>
    <property type="match status" value="1"/>
</dbReference>
<dbReference type="Gene3D" id="3.40.50.300">
    <property type="entry name" value="P-loop containing nucleotide triphosphate hydrolases"/>
    <property type="match status" value="1"/>
</dbReference>
<dbReference type="SMART" id="SM00382">
    <property type="entry name" value="AAA"/>
    <property type="match status" value="1"/>
</dbReference>
<evidence type="ECO:0000256" key="3">
    <source>
        <dbReference type="ARBA" id="ARBA00022741"/>
    </source>
</evidence>
<feature type="domain" description="ABC transporter" evidence="6">
    <location>
        <begin position="37"/>
        <end position="269"/>
    </location>
</feature>
<dbReference type="InterPro" id="IPR017871">
    <property type="entry name" value="ABC_transporter-like_CS"/>
</dbReference>
<dbReference type="InterPro" id="IPR050153">
    <property type="entry name" value="Metal_Ion_Import_ABC"/>
</dbReference>
<feature type="compositionally biased region" description="Polar residues" evidence="5">
    <location>
        <begin position="1"/>
        <end position="23"/>
    </location>
</feature>
<evidence type="ECO:0000259" key="6">
    <source>
        <dbReference type="PROSITE" id="PS50893"/>
    </source>
</evidence>
<organism evidence="7 8">
    <name type="scientific">Bifidobacterium aquikefiri</name>
    <dbReference type="NCBI Taxonomy" id="1653207"/>
    <lineage>
        <taxon>Bacteria</taxon>
        <taxon>Bacillati</taxon>
        <taxon>Actinomycetota</taxon>
        <taxon>Actinomycetes</taxon>
        <taxon>Bifidobacteriales</taxon>
        <taxon>Bifidobacteriaceae</taxon>
        <taxon>Bifidobacterium</taxon>
    </lineage>
</organism>
<comment type="similarity">
    <text evidence="1">Belongs to the ABC transporter superfamily.</text>
</comment>
<accession>A0A261G6E6</accession>
<dbReference type="GO" id="GO:0005524">
    <property type="term" value="F:ATP binding"/>
    <property type="evidence" value="ECO:0007669"/>
    <property type="project" value="UniProtKB-KW"/>
</dbReference>
<evidence type="ECO:0000256" key="1">
    <source>
        <dbReference type="ARBA" id="ARBA00005417"/>
    </source>
</evidence>
<protein>
    <submittedName>
        <fullName evidence="7">ABC transporter</fullName>
    </submittedName>
</protein>